<dbReference type="InterPro" id="IPR051059">
    <property type="entry name" value="VerF-like"/>
</dbReference>
<accession>A0A9P9J357</accession>
<dbReference type="GO" id="GO:0000981">
    <property type="term" value="F:DNA-binding transcription factor activity, RNA polymerase II-specific"/>
    <property type="evidence" value="ECO:0007669"/>
    <property type="project" value="InterPro"/>
</dbReference>
<reference evidence="9" key="1">
    <citation type="journal article" date="2021" name="Nat. Commun.">
        <title>Genetic determinants of endophytism in the Arabidopsis root mycobiome.</title>
        <authorList>
            <person name="Mesny F."/>
            <person name="Miyauchi S."/>
            <person name="Thiergart T."/>
            <person name="Pickel B."/>
            <person name="Atanasova L."/>
            <person name="Karlsson M."/>
            <person name="Huettel B."/>
            <person name="Barry K.W."/>
            <person name="Haridas S."/>
            <person name="Chen C."/>
            <person name="Bauer D."/>
            <person name="Andreopoulos W."/>
            <person name="Pangilinan J."/>
            <person name="LaButti K."/>
            <person name="Riley R."/>
            <person name="Lipzen A."/>
            <person name="Clum A."/>
            <person name="Drula E."/>
            <person name="Henrissat B."/>
            <person name="Kohler A."/>
            <person name="Grigoriev I.V."/>
            <person name="Martin F.M."/>
            <person name="Hacquard S."/>
        </authorList>
    </citation>
    <scope>NUCLEOTIDE SEQUENCE</scope>
    <source>
        <strain evidence="9">MPI-CAGE-AT-0021</strain>
    </source>
</reference>
<keyword evidence="4" id="KW-0863">Zinc-finger</keyword>
<proteinExistence type="predicted"/>
<keyword evidence="6" id="KW-0539">Nucleus</keyword>
<evidence type="ECO:0000313" key="9">
    <source>
        <dbReference type="EMBL" id="KAH7147152.1"/>
    </source>
</evidence>
<comment type="subcellular location">
    <subcellularLocation>
        <location evidence="1">Nucleus</location>
    </subcellularLocation>
</comment>
<feature type="region of interest" description="Disordered" evidence="7">
    <location>
        <begin position="250"/>
        <end position="291"/>
    </location>
</feature>
<feature type="region of interest" description="Disordered" evidence="7">
    <location>
        <begin position="1"/>
        <end position="116"/>
    </location>
</feature>
<evidence type="ECO:0000256" key="1">
    <source>
        <dbReference type="ARBA" id="ARBA00004123"/>
    </source>
</evidence>
<dbReference type="GO" id="GO:0006351">
    <property type="term" value="P:DNA-templated transcription"/>
    <property type="evidence" value="ECO:0007669"/>
    <property type="project" value="InterPro"/>
</dbReference>
<dbReference type="PANTHER" id="PTHR40626">
    <property type="entry name" value="MIP31509P"/>
    <property type="match status" value="1"/>
</dbReference>
<feature type="compositionally biased region" description="Polar residues" evidence="7">
    <location>
        <begin position="31"/>
        <end position="42"/>
    </location>
</feature>
<evidence type="ECO:0000256" key="4">
    <source>
        <dbReference type="ARBA" id="ARBA00022771"/>
    </source>
</evidence>
<dbReference type="OrthoDB" id="10018191at2759"/>
<evidence type="ECO:0000256" key="3">
    <source>
        <dbReference type="ARBA" id="ARBA00022737"/>
    </source>
</evidence>
<keyword evidence="10" id="KW-1185">Reference proteome</keyword>
<keyword evidence="2" id="KW-0479">Metal-binding</keyword>
<comment type="caution">
    <text evidence="9">The sequence shown here is derived from an EMBL/GenBank/DDBJ whole genome shotgun (WGS) entry which is preliminary data.</text>
</comment>
<evidence type="ECO:0000313" key="10">
    <source>
        <dbReference type="Proteomes" id="UP000717696"/>
    </source>
</evidence>
<evidence type="ECO:0000256" key="6">
    <source>
        <dbReference type="ARBA" id="ARBA00023242"/>
    </source>
</evidence>
<organism evidence="9 10">
    <name type="scientific">Dactylonectria estremocensis</name>
    <dbReference type="NCBI Taxonomy" id="1079267"/>
    <lineage>
        <taxon>Eukaryota</taxon>
        <taxon>Fungi</taxon>
        <taxon>Dikarya</taxon>
        <taxon>Ascomycota</taxon>
        <taxon>Pezizomycotina</taxon>
        <taxon>Sordariomycetes</taxon>
        <taxon>Hypocreomycetidae</taxon>
        <taxon>Hypocreales</taxon>
        <taxon>Nectriaceae</taxon>
        <taxon>Dactylonectria</taxon>
    </lineage>
</organism>
<evidence type="ECO:0000256" key="5">
    <source>
        <dbReference type="ARBA" id="ARBA00022833"/>
    </source>
</evidence>
<evidence type="ECO:0000256" key="7">
    <source>
        <dbReference type="SAM" id="MobiDB-lite"/>
    </source>
</evidence>
<sequence>MVNSRLKTNRDLVKRHERTIHADEYSRQMEAENTQSTSNNVDNDQEQEQEQTSPGLGPENAQSSASDSITVQVPMVSPNPRKRPRHEAGEKVNSSATDPPTTRLPGSISKKATTVDDTPNVVSLEAISSANHDLAQPRHSGHATDFQEKLVQARQMPQADEFAGPVAEIMAAAPSNSVTETEAGLDAFDTGCSPGPDPLMFIKSLDFLGSDFDDLTGEFHFESGSGVPHNDASFPWRHATFAPLELQNHMPEQQQQQQQQGFKSRDESLLTPESSGGPDHPAHSVDDSPGRLPKILKETLVSLPRMLIDDNAYQHLQLDTCSRLGQSHVPLPLKSRWEVQLMLNGYVDSFHRHLPILHLASIKPSQTPSPLIWAMCCIGSLYRLDREKARRFHALAVSMLPSNTNNCRILGSPQSCQRRLNTEMEPLWVMQTRVLLCFYASLGGDHDVAVAVFDELGLFTRDYRLRRDYLRRSRPPRRHTWEEWIERESMKRLLCSMFMKSNLLLILYDVVPGFDTSQDLDIEALEEERLWNAPTAATWEAMRQAVIPCTKSIRDILADMLSEVPPDEDDVAESYGMSGFTALVAVHAVNIHNWHLSQVSRTMRRGMKTAGIAPNAMLQHSLAALTRCREVLRLSRPNGAEPMWDDPEGPLLFNCEAMLRAAYARLFTDASLPQRFTILCASSEDRQTALREFVAAKQERSALMTKAVGHVLESILIPIKVGCLLVQKTAAFSWGVETAVSAWACVFLLCKWVYCIETLKPQDGPKELESRLISQVKTALRNMGCEYEEGRSLAAALGRAWASFHNDVWVWGITARLGQNLMELAELFESSYEEHCRDATTGSNEDFAPLLLEGKGATVWMDGGDNAE</sequence>
<gene>
    <name evidence="9" type="ORF">B0J13DRAFT_553356</name>
</gene>
<protein>
    <recommendedName>
        <fullName evidence="8">Xylanolytic transcriptional activator regulatory domain-containing protein</fullName>
    </recommendedName>
</protein>
<name>A0A9P9J357_9HYPO</name>
<dbReference type="GO" id="GO:0000978">
    <property type="term" value="F:RNA polymerase II cis-regulatory region sequence-specific DNA binding"/>
    <property type="evidence" value="ECO:0007669"/>
    <property type="project" value="InterPro"/>
</dbReference>
<keyword evidence="3" id="KW-0677">Repeat</keyword>
<feature type="compositionally biased region" description="Polar residues" evidence="7">
    <location>
        <begin position="60"/>
        <end position="71"/>
    </location>
</feature>
<dbReference type="GO" id="GO:0000785">
    <property type="term" value="C:chromatin"/>
    <property type="evidence" value="ECO:0007669"/>
    <property type="project" value="TreeGrafter"/>
</dbReference>
<dbReference type="EMBL" id="JAGMUU010000008">
    <property type="protein sequence ID" value="KAH7147152.1"/>
    <property type="molecule type" value="Genomic_DNA"/>
</dbReference>
<evidence type="ECO:0000259" key="8">
    <source>
        <dbReference type="Pfam" id="PF04082"/>
    </source>
</evidence>
<dbReference type="Pfam" id="PF04082">
    <property type="entry name" value="Fungal_trans"/>
    <property type="match status" value="1"/>
</dbReference>
<evidence type="ECO:0000256" key="2">
    <source>
        <dbReference type="ARBA" id="ARBA00022723"/>
    </source>
</evidence>
<dbReference type="CDD" id="cd12148">
    <property type="entry name" value="fungal_TF_MHR"/>
    <property type="match status" value="1"/>
</dbReference>
<feature type="compositionally biased region" description="Basic and acidic residues" evidence="7">
    <location>
        <begin position="280"/>
        <end position="289"/>
    </location>
</feature>
<feature type="compositionally biased region" description="Basic and acidic residues" evidence="7">
    <location>
        <begin position="8"/>
        <end position="30"/>
    </location>
</feature>
<dbReference type="GO" id="GO:0008270">
    <property type="term" value="F:zinc ion binding"/>
    <property type="evidence" value="ECO:0007669"/>
    <property type="project" value="UniProtKB-KW"/>
</dbReference>
<dbReference type="PANTHER" id="PTHR40626:SF34">
    <property type="entry name" value="ZINC FINGER PROTEIN YGR067C"/>
    <property type="match status" value="1"/>
</dbReference>
<dbReference type="Proteomes" id="UP000717696">
    <property type="component" value="Unassembled WGS sequence"/>
</dbReference>
<dbReference type="GO" id="GO:0005634">
    <property type="term" value="C:nucleus"/>
    <property type="evidence" value="ECO:0007669"/>
    <property type="project" value="UniProtKB-SubCell"/>
</dbReference>
<feature type="domain" description="Xylanolytic transcriptional activator regulatory" evidence="8">
    <location>
        <begin position="344"/>
        <end position="544"/>
    </location>
</feature>
<dbReference type="AlphaFoldDB" id="A0A9P9J357"/>
<dbReference type="InterPro" id="IPR007219">
    <property type="entry name" value="XnlR_reg_dom"/>
</dbReference>
<keyword evidence="5" id="KW-0862">Zinc</keyword>